<dbReference type="InterPro" id="IPR038289">
    <property type="entry name" value="DVA-1_sf"/>
</dbReference>
<evidence type="ECO:0000313" key="2">
    <source>
        <dbReference type="Proteomes" id="UP000315525"/>
    </source>
</evidence>
<proteinExistence type="predicted"/>
<dbReference type="EMBL" id="SOJN01000094">
    <property type="protein sequence ID" value="TET45159.1"/>
    <property type="molecule type" value="Genomic_DNA"/>
</dbReference>
<reference evidence="1 2" key="1">
    <citation type="submission" date="2019-03" db="EMBL/GenBank/DDBJ databases">
        <title>Metabolic potential of uncultured bacteria and archaea associated with petroleum seepage in deep-sea sediments.</title>
        <authorList>
            <person name="Dong X."/>
            <person name="Hubert C."/>
        </authorList>
    </citation>
    <scope>NUCLEOTIDE SEQUENCE [LARGE SCALE GENOMIC DNA]</scope>
    <source>
        <strain evidence="1">E44_bin18</strain>
    </source>
</reference>
<name>A0A523URY5_UNCT6</name>
<sequence length="155" mass="17780">MKRLLRIIVILTLTMFVGVLVSVATPASEQDRGRGFLSCLTEEQRETVEEKIKEMRSQGASREEIRAAVGKVLKGYGIERPERRVQGRGRRMLMEKLTEEQRRAVQEKTKEMRKDGANRKEIGAAIGGMLKGYGIESPRKHIKDRIRKRVMEKLT</sequence>
<evidence type="ECO:0000313" key="1">
    <source>
        <dbReference type="EMBL" id="TET45159.1"/>
    </source>
</evidence>
<dbReference type="Proteomes" id="UP000315525">
    <property type="component" value="Unassembled WGS sequence"/>
</dbReference>
<protein>
    <submittedName>
        <fullName evidence="1">Uncharacterized protein</fullName>
    </submittedName>
</protein>
<gene>
    <name evidence="1" type="ORF">E3J62_08600</name>
</gene>
<dbReference type="Gene3D" id="1.10.533.30">
    <property type="entry name" value="Nematode polyprotein allergen ABA-1"/>
    <property type="match status" value="1"/>
</dbReference>
<organism evidence="1 2">
    <name type="scientific">candidate division TA06 bacterium</name>
    <dbReference type="NCBI Taxonomy" id="2250710"/>
    <lineage>
        <taxon>Bacteria</taxon>
        <taxon>Bacteria division TA06</taxon>
    </lineage>
</organism>
<accession>A0A523URY5</accession>
<comment type="caution">
    <text evidence="1">The sequence shown here is derived from an EMBL/GenBank/DDBJ whole genome shotgun (WGS) entry which is preliminary data.</text>
</comment>
<feature type="non-terminal residue" evidence="1">
    <location>
        <position position="155"/>
    </location>
</feature>
<dbReference type="AlphaFoldDB" id="A0A523URY5"/>